<evidence type="ECO:0000313" key="4">
    <source>
        <dbReference type="EMBL" id="OWR02910.1"/>
    </source>
</evidence>
<dbReference type="Gene3D" id="3.30.450.20">
    <property type="entry name" value="PAS domain"/>
    <property type="match status" value="2"/>
</dbReference>
<dbReference type="SMART" id="SM00267">
    <property type="entry name" value="GGDEF"/>
    <property type="match status" value="1"/>
</dbReference>
<dbReference type="GO" id="GO:0007165">
    <property type="term" value="P:signal transduction"/>
    <property type="evidence" value="ECO:0007669"/>
    <property type="project" value="InterPro"/>
</dbReference>
<dbReference type="Pfam" id="PF08447">
    <property type="entry name" value="PAS_3"/>
    <property type="match status" value="1"/>
</dbReference>
<dbReference type="PROSITE" id="PS50887">
    <property type="entry name" value="GGDEF"/>
    <property type="match status" value="1"/>
</dbReference>
<dbReference type="InterPro" id="IPR003660">
    <property type="entry name" value="HAMP_dom"/>
</dbReference>
<protein>
    <recommendedName>
        <fullName evidence="6">Sensor domain-containing diguanylate cyclase</fullName>
    </recommendedName>
</protein>
<dbReference type="Proteomes" id="UP000197446">
    <property type="component" value="Unassembled WGS sequence"/>
</dbReference>
<dbReference type="OrthoDB" id="8929028at2"/>
<evidence type="ECO:0008006" key="6">
    <source>
        <dbReference type="Google" id="ProtNLM"/>
    </source>
</evidence>
<feature type="domain" description="GGDEF" evidence="3">
    <location>
        <begin position="561"/>
        <end position="695"/>
    </location>
</feature>
<dbReference type="NCBIfam" id="TIGR00229">
    <property type="entry name" value="sensory_box"/>
    <property type="match status" value="1"/>
</dbReference>
<keyword evidence="1" id="KW-1133">Transmembrane helix</keyword>
<dbReference type="AlphaFoldDB" id="A0A254N590"/>
<dbReference type="Pfam" id="PF00990">
    <property type="entry name" value="GGDEF"/>
    <property type="match status" value="1"/>
</dbReference>
<dbReference type="PANTHER" id="PTHR46663:SF3">
    <property type="entry name" value="SLL0267 PROTEIN"/>
    <property type="match status" value="1"/>
</dbReference>
<dbReference type="NCBIfam" id="TIGR00254">
    <property type="entry name" value="GGDEF"/>
    <property type="match status" value="1"/>
</dbReference>
<accession>A0A254N590</accession>
<dbReference type="SUPFAM" id="SSF55785">
    <property type="entry name" value="PYP-like sensor domain (PAS domain)"/>
    <property type="match status" value="1"/>
</dbReference>
<dbReference type="PROSITE" id="PS50885">
    <property type="entry name" value="HAMP"/>
    <property type="match status" value="1"/>
</dbReference>
<dbReference type="InterPro" id="IPR035965">
    <property type="entry name" value="PAS-like_dom_sf"/>
</dbReference>
<keyword evidence="5" id="KW-1185">Reference proteome</keyword>
<dbReference type="RefSeq" id="WP_088484064.1">
    <property type="nucleotide sequence ID" value="NZ_NISI01000006.1"/>
</dbReference>
<keyword evidence="1" id="KW-0812">Transmembrane</keyword>
<feature type="transmembrane region" description="Helical" evidence="1">
    <location>
        <begin position="21"/>
        <end position="42"/>
    </location>
</feature>
<dbReference type="InterPro" id="IPR052163">
    <property type="entry name" value="DGC-Regulatory_Protein"/>
</dbReference>
<name>A0A254N590_9BURK</name>
<dbReference type="InterPro" id="IPR013655">
    <property type="entry name" value="PAS_fold_3"/>
</dbReference>
<sequence>MDAHQKIETRWSWLHRRSLGTQLAGLLAFVVLVLALSLTSLLTSMMQGQIERDKGAALASLGRSIATALGKNFRDRVQQVEQLVESPEVWEDGLSSPKVTQALSRVKRSRPFPSWVGVADARGIVVAATDNVLVGRDVHERPWFPAGLQGRYVGDVHEAKLLSSLLPASATGEPLRFIDVAAPLKIAGKTAGVLALHADVQGVSAVAEAFIPKNAEARRIEVYILTRTGQVIFGADRSAQVDVAELARQLEALTPASPGEQARPATVARWGDGRRYLTTSWSLDTYAPELALGWQVLVRQPAEVAFEPAIAATKHALAVGLGCGLVAVAFGLLLGRQLTQPLKEMARAAHEVEQGVAGTFIPRAELNRELSQLSSALQAMTARLGGLVDQRTAQLNTANRELQVLGELQSAMLDAELVGIVRIEVATRVAIWTNRAVARMYGYSLEELQRKPARMLYADDETYERVGAESRAAFADGHDYLTKAKMRRKDGSTIWIQLQGTLLKEHPGESLWMMTDVTAQHAYQEQVEHIAFHDALTGLPNRLLLADRVDQAVIAAKRTSQLCAIAFVDLDGFKSVNDVHGHDAGDQLLKEVAHRAVSVVRAGDTVARLGGDEFVLVLGGLDDIAQCDAILSRLLGKLETPVDLDGGITATVSGSIGVALCPEHGSKPATLLAAADAAMYAAKKGGKGCVRYAAPPSPFDPA</sequence>
<evidence type="ECO:0000259" key="2">
    <source>
        <dbReference type="PROSITE" id="PS50885"/>
    </source>
</evidence>
<dbReference type="InterPro" id="IPR043128">
    <property type="entry name" value="Rev_trsase/Diguanyl_cyclase"/>
</dbReference>
<dbReference type="CDD" id="cd01949">
    <property type="entry name" value="GGDEF"/>
    <property type="match status" value="1"/>
</dbReference>
<evidence type="ECO:0000256" key="1">
    <source>
        <dbReference type="SAM" id="Phobius"/>
    </source>
</evidence>
<dbReference type="InterPro" id="IPR000160">
    <property type="entry name" value="GGDEF_dom"/>
</dbReference>
<dbReference type="GO" id="GO:0016020">
    <property type="term" value="C:membrane"/>
    <property type="evidence" value="ECO:0007669"/>
    <property type="project" value="InterPro"/>
</dbReference>
<dbReference type="SUPFAM" id="SSF158472">
    <property type="entry name" value="HAMP domain-like"/>
    <property type="match status" value="1"/>
</dbReference>
<proteinExistence type="predicted"/>
<dbReference type="PANTHER" id="PTHR46663">
    <property type="entry name" value="DIGUANYLATE CYCLASE DGCT-RELATED"/>
    <property type="match status" value="1"/>
</dbReference>
<feature type="domain" description="HAMP" evidence="2">
    <location>
        <begin position="336"/>
        <end position="389"/>
    </location>
</feature>
<dbReference type="InterPro" id="IPR029787">
    <property type="entry name" value="Nucleotide_cyclase"/>
</dbReference>
<evidence type="ECO:0000313" key="5">
    <source>
        <dbReference type="Proteomes" id="UP000197446"/>
    </source>
</evidence>
<evidence type="ECO:0000259" key="3">
    <source>
        <dbReference type="PROSITE" id="PS50887"/>
    </source>
</evidence>
<gene>
    <name evidence="4" type="ORF">CDO81_15075</name>
</gene>
<keyword evidence="1" id="KW-0472">Membrane</keyword>
<dbReference type="CDD" id="cd06225">
    <property type="entry name" value="HAMP"/>
    <property type="match status" value="1"/>
</dbReference>
<dbReference type="InterPro" id="IPR000014">
    <property type="entry name" value="PAS"/>
</dbReference>
<dbReference type="SUPFAM" id="SSF55073">
    <property type="entry name" value="Nucleotide cyclase"/>
    <property type="match status" value="1"/>
</dbReference>
<comment type="caution">
    <text evidence="4">The sequence shown here is derived from an EMBL/GenBank/DDBJ whole genome shotgun (WGS) entry which is preliminary data.</text>
</comment>
<reference evidence="4 5" key="1">
    <citation type="journal article" date="2007" name="Int. J. Syst. Evol. Microbiol.">
        <title>Description of Pelomonas aquatica sp. nov. and Pelomonas puraquae sp. nov., isolated from industrial and haemodialysis water.</title>
        <authorList>
            <person name="Gomila M."/>
            <person name="Bowien B."/>
            <person name="Falsen E."/>
            <person name="Moore E.R."/>
            <person name="Lalucat J."/>
        </authorList>
    </citation>
    <scope>NUCLEOTIDE SEQUENCE [LARGE SCALE GENOMIC DNA]</scope>
    <source>
        <strain evidence="4 5">CCUG 52769</strain>
    </source>
</reference>
<organism evidence="4 5">
    <name type="scientific">Roseateles puraquae</name>
    <dbReference type="NCBI Taxonomy" id="431059"/>
    <lineage>
        <taxon>Bacteria</taxon>
        <taxon>Pseudomonadati</taxon>
        <taxon>Pseudomonadota</taxon>
        <taxon>Betaproteobacteria</taxon>
        <taxon>Burkholderiales</taxon>
        <taxon>Sphaerotilaceae</taxon>
        <taxon>Roseateles</taxon>
    </lineage>
</organism>
<dbReference type="CDD" id="cd00130">
    <property type="entry name" value="PAS"/>
    <property type="match status" value="1"/>
</dbReference>
<dbReference type="EMBL" id="NISI01000006">
    <property type="protein sequence ID" value="OWR02910.1"/>
    <property type="molecule type" value="Genomic_DNA"/>
</dbReference>
<dbReference type="Gene3D" id="3.30.70.270">
    <property type="match status" value="1"/>
</dbReference>
<dbReference type="Gene3D" id="6.10.340.10">
    <property type="match status" value="1"/>
</dbReference>